<protein>
    <recommendedName>
        <fullName evidence="3">Reverse transcriptase zinc-binding domain-containing protein</fullName>
    </recommendedName>
</protein>
<evidence type="ECO:0000313" key="1">
    <source>
        <dbReference type="EMBL" id="KAF7682843.1"/>
    </source>
</evidence>
<name>A0ABQ7HXJ0_9MICR</name>
<reference evidence="1 2" key="1">
    <citation type="submission" date="2019-01" db="EMBL/GenBank/DDBJ databases">
        <title>Genomes sequencing and comparative genomics of infectious freshwater microsporidia, Cucumispora dikerogammari and Thelohania contejeani.</title>
        <authorList>
            <person name="Cormier A."/>
            <person name="Giraud I."/>
            <person name="Wattier R."/>
            <person name="Teixeira M."/>
            <person name="Grandjean F."/>
            <person name="Rigaud T."/>
            <person name="Cordaux R."/>
        </authorList>
    </citation>
    <scope>NUCLEOTIDE SEQUENCE [LARGE SCALE GENOMIC DNA]</scope>
    <source>
        <strain evidence="1">T1</strain>
        <tissue evidence="1">Spores</tissue>
    </source>
</reference>
<proteinExistence type="predicted"/>
<evidence type="ECO:0000313" key="2">
    <source>
        <dbReference type="Proteomes" id="UP001516464"/>
    </source>
</evidence>
<gene>
    <name evidence="1" type="ORF">TCON_1943</name>
</gene>
<evidence type="ECO:0008006" key="3">
    <source>
        <dbReference type="Google" id="ProtNLM"/>
    </source>
</evidence>
<keyword evidence="2" id="KW-1185">Reference proteome</keyword>
<accession>A0ABQ7HXJ0</accession>
<sequence length="153" mass="18067">MLLQLWETLEKHKNISSRNAAILKVEEQEKTNLSLIKHYLRLRYSLEDVSVKSVINAQRDPLYGKINNKKLHEKLYRPRLYEHINLKCSSTWMTHGNNNPRAEALYRYIQDRNVFWGETAPSCQHCGQAKKTIDHLATGCNRILGYDYTRRHN</sequence>
<dbReference type="EMBL" id="SBIQ01000171">
    <property type="protein sequence ID" value="KAF7682843.1"/>
    <property type="molecule type" value="Genomic_DNA"/>
</dbReference>
<organism evidence="1 2">
    <name type="scientific">Astathelohania contejeani</name>
    <dbReference type="NCBI Taxonomy" id="164912"/>
    <lineage>
        <taxon>Eukaryota</taxon>
        <taxon>Fungi</taxon>
        <taxon>Fungi incertae sedis</taxon>
        <taxon>Microsporidia</taxon>
        <taxon>Astathelohaniidae</taxon>
        <taxon>Astathelohania</taxon>
    </lineage>
</organism>
<dbReference type="Proteomes" id="UP001516464">
    <property type="component" value="Unassembled WGS sequence"/>
</dbReference>
<comment type="caution">
    <text evidence="1">The sequence shown here is derived from an EMBL/GenBank/DDBJ whole genome shotgun (WGS) entry which is preliminary data.</text>
</comment>